<dbReference type="InterPro" id="IPR050109">
    <property type="entry name" value="HTH-type_TetR-like_transc_reg"/>
</dbReference>
<protein>
    <submittedName>
        <fullName evidence="6">TetR family transcriptional regulator</fullName>
    </submittedName>
</protein>
<dbReference type="GO" id="GO:0003700">
    <property type="term" value="F:DNA-binding transcription factor activity"/>
    <property type="evidence" value="ECO:0007669"/>
    <property type="project" value="TreeGrafter"/>
</dbReference>
<reference evidence="6" key="1">
    <citation type="submission" date="2021-01" db="EMBL/GenBank/DDBJ databases">
        <title>Whole genome shotgun sequence of Sphaerisporangium rufum NBRC 109079.</title>
        <authorList>
            <person name="Komaki H."/>
            <person name="Tamura T."/>
        </authorList>
    </citation>
    <scope>NUCLEOTIDE SEQUENCE</scope>
    <source>
        <strain evidence="6">NBRC 109079</strain>
    </source>
</reference>
<evidence type="ECO:0000256" key="1">
    <source>
        <dbReference type="ARBA" id="ARBA00023015"/>
    </source>
</evidence>
<dbReference type="Pfam" id="PF00440">
    <property type="entry name" value="TetR_N"/>
    <property type="match status" value="1"/>
</dbReference>
<sequence>MDQGNTGDGDLFGEEARSVELLWGERAGPSRGPKPGLTLAAITAAAIEIADTEGPAALSMQRVAKTFGFTTMALYRYVPGKRELVALMVDTAIGPPPDLAAVPGGWRPRLAEWAMRFWAALVRHPWATRSTAGHRALGPNELGWMDAGLRALEGTGLTGAERLDTLALVTSYVRGMAQQTVTVAGGPAGTDEHAMAKMIAGLVHRYGDRHPAVTAALAEAAAVPEAQETGLRYGLDRILDGLARLIDSRRHPERS</sequence>
<dbReference type="RefSeq" id="WP_239136839.1">
    <property type="nucleotide sequence ID" value="NZ_BOOU01000009.1"/>
</dbReference>
<dbReference type="InterPro" id="IPR036271">
    <property type="entry name" value="Tet_transcr_reg_TetR-rel_C_sf"/>
</dbReference>
<evidence type="ECO:0000256" key="3">
    <source>
        <dbReference type="ARBA" id="ARBA00023163"/>
    </source>
</evidence>
<evidence type="ECO:0000313" key="7">
    <source>
        <dbReference type="Proteomes" id="UP000655287"/>
    </source>
</evidence>
<keyword evidence="7" id="KW-1185">Reference proteome</keyword>
<dbReference type="Pfam" id="PF02909">
    <property type="entry name" value="TetR_C_1"/>
    <property type="match status" value="1"/>
</dbReference>
<evidence type="ECO:0000259" key="5">
    <source>
        <dbReference type="PROSITE" id="PS50977"/>
    </source>
</evidence>
<dbReference type="GO" id="GO:0045892">
    <property type="term" value="P:negative regulation of DNA-templated transcription"/>
    <property type="evidence" value="ECO:0007669"/>
    <property type="project" value="InterPro"/>
</dbReference>
<dbReference type="EMBL" id="BOOU01000009">
    <property type="protein sequence ID" value="GII75635.1"/>
    <property type="molecule type" value="Genomic_DNA"/>
</dbReference>
<accession>A0A919R219</accession>
<dbReference type="SUPFAM" id="SSF48498">
    <property type="entry name" value="Tetracyclin repressor-like, C-terminal domain"/>
    <property type="match status" value="1"/>
</dbReference>
<dbReference type="InterPro" id="IPR004111">
    <property type="entry name" value="Repressor_TetR_C"/>
</dbReference>
<dbReference type="InterPro" id="IPR001647">
    <property type="entry name" value="HTH_TetR"/>
</dbReference>
<dbReference type="PANTHER" id="PTHR30055">
    <property type="entry name" value="HTH-TYPE TRANSCRIPTIONAL REGULATOR RUTR"/>
    <property type="match status" value="1"/>
</dbReference>
<dbReference type="GO" id="GO:0000976">
    <property type="term" value="F:transcription cis-regulatory region binding"/>
    <property type="evidence" value="ECO:0007669"/>
    <property type="project" value="TreeGrafter"/>
</dbReference>
<keyword evidence="1" id="KW-0805">Transcription regulation</keyword>
<feature type="domain" description="HTH tetR-type" evidence="5">
    <location>
        <begin position="36"/>
        <end position="96"/>
    </location>
</feature>
<dbReference type="Gene3D" id="1.10.357.10">
    <property type="entry name" value="Tetracycline Repressor, domain 2"/>
    <property type="match status" value="1"/>
</dbReference>
<name>A0A919R219_9ACTN</name>
<dbReference type="SUPFAM" id="SSF46689">
    <property type="entry name" value="Homeodomain-like"/>
    <property type="match status" value="1"/>
</dbReference>
<gene>
    <name evidence="6" type="ORF">Sru01_06170</name>
</gene>
<comment type="caution">
    <text evidence="6">The sequence shown here is derived from an EMBL/GenBank/DDBJ whole genome shotgun (WGS) entry which is preliminary data.</text>
</comment>
<dbReference type="PANTHER" id="PTHR30055:SF151">
    <property type="entry name" value="TRANSCRIPTIONAL REGULATORY PROTEIN"/>
    <property type="match status" value="1"/>
</dbReference>
<dbReference type="PROSITE" id="PS50977">
    <property type="entry name" value="HTH_TETR_2"/>
    <property type="match status" value="1"/>
</dbReference>
<dbReference type="AlphaFoldDB" id="A0A919R219"/>
<evidence type="ECO:0000313" key="6">
    <source>
        <dbReference type="EMBL" id="GII75635.1"/>
    </source>
</evidence>
<dbReference type="Gene3D" id="1.10.10.60">
    <property type="entry name" value="Homeodomain-like"/>
    <property type="match status" value="1"/>
</dbReference>
<feature type="DNA-binding region" description="H-T-H motif" evidence="4">
    <location>
        <begin position="59"/>
        <end position="78"/>
    </location>
</feature>
<dbReference type="Proteomes" id="UP000655287">
    <property type="component" value="Unassembled WGS sequence"/>
</dbReference>
<keyword evidence="3" id="KW-0804">Transcription</keyword>
<dbReference type="InterPro" id="IPR009057">
    <property type="entry name" value="Homeodomain-like_sf"/>
</dbReference>
<evidence type="ECO:0000256" key="2">
    <source>
        <dbReference type="ARBA" id="ARBA00023125"/>
    </source>
</evidence>
<evidence type="ECO:0000256" key="4">
    <source>
        <dbReference type="PROSITE-ProRule" id="PRU00335"/>
    </source>
</evidence>
<proteinExistence type="predicted"/>
<organism evidence="6 7">
    <name type="scientific">Sphaerisporangium rufum</name>
    <dbReference type="NCBI Taxonomy" id="1381558"/>
    <lineage>
        <taxon>Bacteria</taxon>
        <taxon>Bacillati</taxon>
        <taxon>Actinomycetota</taxon>
        <taxon>Actinomycetes</taxon>
        <taxon>Streptosporangiales</taxon>
        <taxon>Streptosporangiaceae</taxon>
        <taxon>Sphaerisporangium</taxon>
    </lineage>
</organism>
<keyword evidence="2 4" id="KW-0238">DNA-binding</keyword>